<keyword evidence="5" id="KW-1133">Transmembrane helix</keyword>
<comment type="similarity">
    <text evidence="2 4">Belongs to the AB hydrolase superfamily. Lipase family.</text>
</comment>
<evidence type="ECO:0000313" key="7">
    <source>
        <dbReference type="EMBL" id="KAK5637719.1"/>
    </source>
</evidence>
<evidence type="ECO:0000256" key="4">
    <source>
        <dbReference type="RuleBase" id="RU004262"/>
    </source>
</evidence>
<dbReference type="PRINTS" id="PR00821">
    <property type="entry name" value="TAGLIPASE"/>
</dbReference>
<dbReference type="Pfam" id="PF00151">
    <property type="entry name" value="Lipase"/>
    <property type="match status" value="2"/>
</dbReference>
<comment type="caution">
    <text evidence="7">The sequence shown here is derived from an EMBL/GenBank/DDBJ whole genome shotgun (WGS) entry which is preliminary data.</text>
</comment>
<dbReference type="InterPro" id="IPR000734">
    <property type="entry name" value="TAG_lipase"/>
</dbReference>
<keyword evidence="3" id="KW-0964">Secreted</keyword>
<evidence type="ECO:0000256" key="2">
    <source>
        <dbReference type="ARBA" id="ARBA00010701"/>
    </source>
</evidence>
<dbReference type="EMBL" id="JAVRBK010000259">
    <property type="protein sequence ID" value="KAK5637719.1"/>
    <property type="molecule type" value="Genomic_DNA"/>
</dbReference>
<keyword evidence="5" id="KW-0472">Membrane</keyword>
<evidence type="ECO:0000256" key="5">
    <source>
        <dbReference type="SAM" id="Phobius"/>
    </source>
</evidence>
<dbReference type="GO" id="GO:0016042">
    <property type="term" value="P:lipid catabolic process"/>
    <property type="evidence" value="ECO:0007669"/>
    <property type="project" value="TreeGrafter"/>
</dbReference>
<evidence type="ECO:0000259" key="6">
    <source>
        <dbReference type="Pfam" id="PF00151"/>
    </source>
</evidence>
<feature type="transmembrane region" description="Helical" evidence="5">
    <location>
        <begin position="213"/>
        <end position="233"/>
    </location>
</feature>
<dbReference type="Proteomes" id="UP001329430">
    <property type="component" value="Unassembled WGS sequence"/>
</dbReference>
<accession>A0AAN7UZC0</accession>
<organism evidence="7 8">
    <name type="scientific">Pyrocoelia pectoralis</name>
    <dbReference type="NCBI Taxonomy" id="417401"/>
    <lineage>
        <taxon>Eukaryota</taxon>
        <taxon>Metazoa</taxon>
        <taxon>Ecdysozoa</taxon>
        <taxon>Arthropoda</taxon>
        <taxon>Hexapoda</taxon>
        <taxon>Insecta</taxon>
        <taxon>Pterygota</taxon>
        <taxon>Neoptera</taxon>
        <taxon>Endopterygota</taxon>
        <taxon>Coleoptera</taxon>
        <taxon>Polyphaga</taxon>
        <taxon>Elateriformia</taxon>
        <taxon>Elateroidea</taxon>
        <taxon>Lampyridae</taxon>
        <taxon>Lampyrinae</taxon>
        <taxon>Pyrocoelia</taxon>
    </lineage>
</organism>
<gene>
    <name evidence="7" type="ORF">RI129_000104</name>
</gene>
<name>A0AAN7UZC0_9COLE</name>
<reference evidence="7 8" key="1">
    <citation type="journal article" date="2024" name="Insects">
        <title>An Improved Chromosome-Level Genome Assembly of the Firefly Pyrocoelia pectoralis.</title>
        <authorList>
            <person name="Fu X."/>
            <person name="Meyer-Rochow V.B."/>
            <person name="Ballantyne L."/>
            <person name="Zhu X."/>
        </authorList>
    </citation>
    <scope>NUCLEOTIDE SEQUENCE [LARGE SCALE GENOMIC DNA]</scope>
    <source>
        <strain evidence="7">XCY_ONT2</strain>
    </source>
</reference>
<dbReference type="GO" id="GO:0016298">
    <property type="term" value="F:lipase activity"/>
    <property type="evidence" value="ECO:0007669"/>
    <property type="project" value="InterPro"/>
</dbReference>
<proteinExistence type="inferred from homology"/>
<keyword evidence="5" id="KW-0812">Transmembrane</keyword>
<comment type="subcellular location">
    <subcellularLocation>
        <location evidence="1">Secreted</location>
    </subcellularLocation>
</comment>
<protein>
    <recommendedName>
        <fullName evidence="6">Lipase domain-containing protein</fullName>
    </recommendedName>
</protein>
<feature type="domain" description="Lipase" evidence="6">
    <location>
        <begin position="32"/>
        <end position="137"/>
    </location>
</feature>
<dbReference type="InterPro" id="IPR013818">
    <property type="entry name" value="Lipase"/>
</dbReference>
<dbReference type="InterPro" id="IPR029058">
    <property type="entry name" value="AB_hydrolase_fold"/>
</dbReference>
<dbReference type="AlphaFoldDB" id="A0AAN7UZC0"/>
<dbReference type="GO" id="GO:0005615">
    <property type="term" value="C:extracellular space"/>
    <property type="evidence" value="ECO:0007669"/>
    <property type="project" value="TreeGrafter"/>
</dbReference>
<keyword evidence="8" id="KW-1185">Reference proteome</keyword>
<evidence type="ECO:0000256" key="3">
    <source>
        <dbReference type="ARBA" id="ARBA00022525"/>
    </source>
</evidence>
<feature type="domain" description="Lipase" evidence="6">
    <location>
        <begin position="138"/>
        <end position="172"/>
    </location>
</feature>
<evidence type="ECO:0000256" key="1">
    <source>
        <dbReference type="ARBA" id="ARBA00004613"/>
    </source>
</evidence>
<dbReference type="PANTHER" id="PTHR11610">
    <property type="entry name" value="LIPASE"/>
    <property type="match status" value="1"/>
</dbReference>
<evidence type="ECO:0000313" key="8">
    <source>
        <dbReference type="Proteomes" id="UP001329430"/>
    </source>
</evidence>
<dbReference type="SUPFAM" id="SSF53474">
    <property type="entry name" value="alpha/beta-Hydrolases"/>
    <property type="match status" value="1"/>
</dbReference>
<sequence length="253" mass="27947">MLSNHSTISSLTSNPTVAERLPYSETTRIFSSKYFRFNRKLKLIVHGYLESGEEQWIKQMAGAWLNREDVNVISVNWALGATPPYTQAVANTRLVGAIIAHLLRLVQDATPTGYSLNNIHIIGHSLGAHIAGYTGSSSFVDVVHTDVSNIMSGGFGMNQTCGHVDFYPNGASLSRAARRRRLRTFGTLSRRIRLFSMVSNASALWAIDLSYFRFLFVLSLFLFVYSLALTYLLPAPGSLAGSICRARGCKTMT</sequence>
<dbReference type="Gene3D" id="3.40.50.1820">
    <property type="entry name" value="alpha/beta hydrolase"/>
    <property type="match status" value="2"/>
</dbReference>